<dbReference type="Gene3D" id="3.20.20.120">
    <property type="entry name" value="Enolase-like C-terminal domain"/>
    <property type="match status" value="1"/>
</dbReference>
<dbReference type="GO" id="GO:0000287">
    <property type="term" value="F:magnesium ion binding"/>
    <property type="evidence" value="ECO:0007669"/>
    <property type="project" value="TreeGrafter"/>
</dbReference>
<reference evidence="5" key="1">
    <citation type="submission" date="2018-05" db="EMBL/GenBank/DDBJ databases">
        <authorList>
            <person name="Lanie J.A."/>
            <person name="Ng W.-L."/>
            <person name="Kazmierczak K.M."/>
            <person name="Andrzejewski T.M."/>
            <person name="Davidsen T.M."/>
            <person name="Wayne K.J."/>
            <person name="Tettelin H."/>
            <person name="Glass J.I."/>
            <person name="Rusch D."/>
            <person name="Podicherti R."/>
            <person name="Tsui H.-C.T."/>
            <person name="Winkler M.E."/>
        </authorList>
    </citation>
    <scope>NUCLEOTIDE SEQUENCE</scope>
</reference>
<dbReference type="SUPFAM" id="SSF54826">
    <property type="entry name" value="Enolase N-terminal domain-like"/>
    <property type="match status" value="1"/>
</dbReference>
<keyword evidence="2" id="KW-0479">Metal-binding</keyword>
<dbReference type="EMBL" id="UINC01014863">
    <property type="protein sequence ID" value="SVA63055.1"/>
    <property type="molecule type" value="Genomic_DNA"/>
</dbReference>
<accession>A0A381XE83</accession>
<dbReference type="InterPro" id="IPR013342">
    <property type="entry name" value="Mandelate_racemase_C"/>
</dbReference>
<evidence type="ECO:0000256" key="2">
    <source>
        <dbReference type="ARBA" id="ARBA00022723"/>
    </source>
</evidence>
<evidence type="ECO:0000256" key="3">
    <source>
        <dbReference type="ARBA" id="ARBA00022842"/>
    </source>
</evidence>
<dbReference type="Gene3D" id="3.30.390.10">
    <property type="entry name" value="Enolase-like, N-terminal domain"/>
    <property type="match status" value="1"/>
</dbReference>
<dbReference type="InterPro" id="IPR013341">
    <property type="entry name" value="Mandelate_racemase_N_dom"/>
</dbReference>
<evidence type="ECO:0000256" key="1">
    <source>
        <dbReference type="ARBA" id="ARBA00001946"/>
    </source>
</evidence>
<dbReference type="InterPro" id="IPR036849">
    <property type="entry name" value="Enolase-like_C_sf"/>
</dbReference>
<evidence type="ECO:0000259" key="4">
    <source>
        <dbReference type="SMART" id="SM00922"/>
    </source>
</evidence>
<organism evidence="5">
    <name type="scientific">marine metagenome</name>
    <dbReference type="NCBI Taxonomy" id="408172"/>
    <lineage>
        <taxon>unclassified sequences</taxon>
        <taxon>metagenomes</taxon>
        <taxon>ecological metagenomes</taxon>
    </lineage>
</organism>
<evidence type="ECO:0000313" key="5">
    <source>
        <dbReference type="EMBL" id="SVA63055.1"/>
    </source>
</evidence>
<gene>
    <name evidence="5" type="ORF">METZ01_LOCUS115909</name>
</gene>
<protein>
    <recommendedName>
        <fullName evidence="4">Mandelate racemase/muconate lactonizing enzyme C-terminal domain-containing protein</fullName>
    </recommendedName>
</protein>
<comment type="cofactor">
    <cofactor evidence="1">
        <name>Mg(2+)</name>
        <dbReference type="ChEBI" id="CHEBI:18420"/>
    </cofactor>
</comment>
<dbReference type="Pfam" id="PF02746">
    <property type="entry name" value="MR_MLE_N"/>
    <property type="match status" value="1"/>
</dbReference>
<name>A0A381XE83_9ZZZZ</name>
<proteinExistence type="predicted"/>
<dbReference type="Pfam" id="PF13378">
    <property type="entry name" value="MR_MLE_C"/>
    <property type="match status" value="1"/>
</dbReference>
<dbReference type="GO" id="GO:0016052">
    <property type="term" value="P:carbohydrate catabolic process"/>
    <property type="evidence" value="ECO:0007669"/>
    <property type="project" value="TreeGrafter"/>
</dbReference>
<dbReference type="GO" id="GO:0016836">
    <property type="term" value="F:hydro-lyase activity"/>
    <property type="evidence" value="ECO:0007669"/>
    <property type="project" value="TreeGrafter"/>
</dbReference>
<dbReference type="SFLD" id="SFLDS00001">
    <property type="entry name" value="Enolase"/>
    <property type="match status" value="1"/>
</dbReference>
<dbReference type="InterPro" id="IPR029017">
    <property type="entry name" value="Enolase-like_N"/>
</dbReference>
<dbReference type="PANTHER" id="PTHR13794">
    <property type="entry name" value="ENOLASE SUPERFAMILY, MANDELATE RACEMASE"/>
    <property type="match status" value="1"/>
</dbReference>
<dbReference type="PANTHER" id="PTHR13794:SF58">
    <property type="entry name" value="MITOCHONDRIAL ENOLASE SUPERFAMILY MEMBER 1"/>
    <property type="match status" value="1"/>
</dbReference>
<dbReference type="InterPro" id="IPR029065">
    <property type="entry name" value="Enolase_C-like"/>
</dbReference>
<feature type="domain" description="Mandelate racemase/muconate lactonizing enzyme C-terminal" evidence="4">
    <location>
        <begin position="139"/>
        <end position="250"/>
    </location>
</feature>
<dbReference type="AlphaFoldDB" id="A0A381XE83"/>
<sequence>MKISNVEVIRFRITTQAHPSKWGYGRWGEEHETTQTVTKISTDDGAEGYMLGGEEGYIEGVVKPMIIGENPLEREKLWNWMDQLVTFGHSLPEHEMGIVDCALWDLFGRTVNLPVSVIMGGARKKVKAYASTFPNIGKPDDYAEHALQCKRQGYKAYKVHAYICWDPHKWEPAPQQPGFPKEDVEVCRAVREAVGDDMVLMLDPFGVYTLEESIWVGRQLEDLDYYWLEHPMIETRSESYRRLTDALDISILAPEHIPGGVFTRAEWILHKASDMLRIDHNFGGITACQKMVAICQAYGLKCEMHGGGWANSQILGATTEAVCEYFERGLLRPGFDYETPPPYLEAICDPLDDDGNVILPTGPGLGMELNWDYINDNLVKNQGMILKI</sequence>
<dbReference type="SMART" id="SM00922">
    <property type="entry name" value="MR_MLE"/>
    <property type="match status" value="1"/>
</dbReference>
<keyword evidence="3" id="KW-0460">Magnesium</keyword>
<dbReference type="InterPro" id="IPR046945">
    <property type="entry name" value="RHMD-like"/>
</dbReference>
<dbReference type="SUPFAM" id="SSF51604">
    <property type="entry name" value="Enolase C-terminal domain-like"/>
    <property type="match status" value="1"/>
</dbReference>